<feature type="domain" description="Rhodopsin" evidence="7">
    <location>
        <begin position="10"/>
        <end position="213"/>
    </location>
</feature>
<dbReference type="PANTHER" id="PTHR33048">
    <property type="entry name" value="PTH11-LIKE INTEGRAL MEMBRANE PROTEIN (AFU_ORTHOLOGUE AFUA_5G11245)"/>
    <property type="match status" value="1"/>
</dbReference>
<feature type="transmembrane region" description="Helical" evidence="6">
    <location>
        <begin position="116"/>
        <end position="138"/>
    </location>
</feature>
<keyword evidence="9" id="KW-1185">Reference proteome</keyword>
<reference evidence="8" key="1">
    <citation type="journal article" date="2020" name="Stud. Mycol.">
        <title>101 Dothideomycetes genomes: a test case for predicting lifestyles and emergence of pathogens.</title>
        <authorList>
            <person name="Haridas S."/>
            <person name="Albert R."/>
            <person name="Binder M."/>
            <person name="Bloem J."/>
            <person name="Labutti K."/>
            <person name="Salamov A."/>
            <person name="Andreopoulos B."/>
            <person name="Baker S."/>
            <person name="Barry K."/>
            <person name="Bills G."/>
            <person name="Bluhm B."/>
            <person name="Cannon C."/>
            <person name="Castanera R."/>
            <person name="Culley D."/>
            <person name="Daum C."/>
            <person name="Ezra D."/>
            <person name="Gonzalez J."/>
            <person name="Henrissat B."/>
            <person name="Kuo A."/>
            <person name="Liang C."/>
            <person name="Lipzen A."/>
            <person name="Lutzoni F."/>
            <person name="Magnuson J."/>
            <person name="Mondo S."/>
            <person name="Nolan M."/>
            <person name="Ohm R."/>
            <person name="Pangilinan J."/>
            <person name="Park H.-J."/>
            <person name="Ramirez L."/>
            <person name="Alfaro M."/>
            <person name="Sun H."/>
            <person name="Tritt A."/>
            <person name="Yoshinaga Y."/>
            <person name="Zwiers L.-H."/>
            <person name="Turgeon B."/>
            <person name="Goodwin S."/>
            <person name="Spatafora J."/>
            <person name="Crous P."/>
            <person name="Grigoriev I."/>
        </authorList>
    </citation>
    <scope>NUCLEOTIDE SEQUENCE</scope>
    <source>
        <strain evidence="8">CBS 690.94</strain>
    </source>
</reference>
<dbReference type="InterPro" id="IPR052337">
    <property type="entry name" value="SAT4-like"/>
</dbReference>
<feature type="transmembrane region" description="Helical" evidence="6">
    <location>
        <begin position="31"/>
        <end position="53"/>
    </location>
</feature>
<dbReference type="Proteomes" id="UP000799764">
    <property type="component" value="Unassembled WGS sequence"/>
</dbReference>
<gene>
    <name evidence="8" type="ORF">P171DRAFT_462125</name>
</gene>
<evidence type="ECO:0000256" key="5">
    <source>
        <dbReference type="ARBA" id="ARBA00038359"/>
    </source>
</evidence>
<evidence type="ECO:0000313" key="9">
    <source>
        <dbReference type="Proteomes" id="UP000799764"/>
    </source>
</evidence>
<dbReference type="PANTHER" id="PTHR33048:SF143">
    <property type="entry name" value="EXTRACELLULAR MEMBRANE PROTEIN CFEM DOMAIN-CONTAINING PROTEIN-RELATED"/>
    <property type="match status" value="1"/>
</dbReference>
<protein>
    <recommendedName>
        <fullName evidence="7">Rhodopsin domain-containing protein</fullName>
    </recommendedName>
</protein>
<evidence type="ECO:0000256" key="2">
    <source>
        <dbReference type="ARBA" id="ARBA00022692"/>
    </source>
</evidence>
<evidence type="ECO:0000256" key="1">
    <source>
        <dbReference type="ARBA" id="ARBA00004141"/>
    </source>
</evidence>
<comment type="subcellular location">
    <subcellularLocation>
        <location evidence="1">Membrane</location>
        <topology evidence="1">Multi-pass membrane protein</topology>
    </subcellularLocation>
</comment>
<sequence>MGGLAQGAGHLGFGKDIWGILPDNITASLKWLYVTYFAYQLMEGFCQLSILAFYLRLVTSKSTKIVIWALMAVVSGFAIGNTLSMVLQCRPIPFFWDGWRGEMAGKCTVNIRLFGFIRGGIEIVLDLVILTLPLPMLTKLHMSTRKKLQIMSMFCVGFVITVVSCLRLWALVRFAQTTNPTYDNVSGVYWCVTEANLFVVVACMPAMRPIFQKVLPAMFGSSQDNSYQGSSNAISSSGYGHRPRKSGTSVPLNVMIHRSLDVRVYREDRSDSDVELVEERPVSRR</sequence>
<dbReference type="GO" id="GO:0016020">
    <property type="term" value="C:membrane"/>
    <property type="evidence" value="ECO:0007669"/>
    <property type="project" value="UniProtKB-SubCell"/>
</dbReference>
<accession>A0A9P4UE19</accession>
<comment type="caution">
    <text evidence="8">The sequence shown here is derived from an EMBL/GenBank/DDBJ whole genome shotgun (WGS) entry which is preliminary data.</text>
</comment>
<dbReference type="OrthoDB" id="2496787at2759"/>
<name>A0A9P4UE19_9PLEO</name>
<keyword evidence="4 6" id="KW-0472">Membrane</keyword>
<evidence type="ECO:0000256" key="4">
    <source>
        <dbReference type="ARBA" id="ARBA00023136"/>
    </source>
</evidence>
<evidence type="ECO:0000313" key="8">
    <source>
        <dbReference type="EMBL" id="KAF2446705.1"/>
    </source>
</evidence>
<feature type="transmembrane region" description="Helical" evidence="6">
    <location>
        <begin position="187"/>
        <end position="207"/>
    </location>
</feature>
<dbReference type="Pfam" id="PF20684">
    <property type="entry name" value="Fung_rhodopsin"/>
    <property type="match status" value="1"/>
</dbReference>
<evidence type="ECO:0000256" key="6">
    <source>
        <dbReference type="SAM" id="Phobius"/>
    </source>
</evidence>
<dbReference type="InterPro" id="IPR049326">
    <property type="entry name" value="Rhodopsin_dom_fungi"/>
</dbReference>
<dbReference type="AlphaFoldDB" id="A0A9P4UE19"/>
<organism evidence="8 9">
    <name type="scientific">Karstenula rhodostoma CBS 690.94</name>
    <dbReference type="NCBI Taxonomy" id="1392251"/>
    <lineage>
        <taxon>Eukaryota</taxon>
        <taxon>Fungi</taxon>
        <taxon>Dikarya</taxon>
        <taxon>Ascomycota</taxon>
        <taxon>Pezizomycotina</taxon>
        <taxon>Dothideomycetes</taxon>
        <taxon>Pleosporomycetidae</taxon>
        <taxon>Pleosporales</taxon>
        <taxon>Massarineae</taxon>
        <taxon>Didymosphaeriaceae</taxon>
        <taxon>Karstenula</taxon>
    </lineage>
</organism>
<dbReference type="EMBL" id="MU001497">
    <property type="protein sequence ID" value="KAF2446705.1"/>
    <property type="molecule type" value="Genomic_DNA"/>
</dbReference>
<evidence type="ECO:0000259" key="7">
    <source>
        <dbReference type="Pfam" id="PF20684"/>
    </source>
</evidence>
<comment type="similarity">
    <text evidence="5">Belongs to the SAT4 family.</text>
</comment>
<keyword evidence="2 6" id="KW-0812">Transmembrane</keyword>
<feature type="transmembrane region" description="Helical" evidence="6">
    <location>
        <begin position="65"/>
        <end position="87"/>
    </location>
</feature>
<evidence type="ECO:0000256" key="3">
    <source>
        <dbReference type="ARBA" id="ARBA00022989"/>
    </source>
</evidence>
<proteinExistence type="inferred from homology"/>
<feature type="transmembrane region" description="Helical" evidence="6">
    <location>
        <begin position="150"/>
        <end position="175"/>
    </location>
</feature>
<keyword evidence="3 6" id="KW-1133">Transmembrane helix</keyword>